<organism evidence="1 2">
    <name type="scientific">Didymella exigua CBS 183.55</name>
    <dbReference type="NCBI Taxonomy" id="1150837"/>
    <lineage>
        <taxon>Eukaryota</taxon>
        <taxon>Fungi</taxon>
        <taxon>Dikarya</taxon>
        <taxon>Ascomycota</taxon>
        <taxon>Pezizomycotina</taxon>
        <taxon>Dothideomycetes</taxon>
        <taxon>Pleosporomycetidae</taxon>
        <taxon>Pleosporales</taxon>
        <taxon>Pleosporineae</taxon>
        <taxon>Didymellaceae</taxon>
        <taxon>Didymella</taxon>
    </lineage>
</organism>
<sequence>MARPIEGFASDRGIRSLNLELRKLQEDPRRATSSYVRIIRTMHGKLLHLSAENIDIKEELDMTKEAARMLNDKLAEQYRLQALKEAEKNKQSQRPMHYDQNWRQLGRRTMRKRVLSSSCTGMPSIIRLR</sequence>
<dbReference type="GeneID" id="54347622"/>
<evidence type="ECO:0000313" key="2">
    <source>
        <dbReference type="Proteomes" id="UP000800082"/>
    </source>
</evidence>
<dbReference type="AlphaFoldDB" id="A0A6A5RQZ4"/>
<proteinExistence type="predicted"/>
<dbReference type="Proteomes" id="UP000800082">
    <property type="component" value="Unassembled WGS sequence"/>
</dbReference>
<protein>
    <submittedName>
        <fullName evidence="1">Uncharacterized protein</fullName>
    </submittedName>
</protein>
<accession>A0A6A5RQZ4</accession>
<keyword evidence="2" id="KW-1185">Reference proteome</keyword>
<evidence type="ECO:0000313" key="1">
    <source>
        <dbReference type="EMBL" id="KAF1929873.1"/>
    </source>
</evidence>
<dbReference type="EMBL" id="ML978965">
    <property type="protein sequence ID" value="KAF1929873.1"/>
    <property type="molecule type" value="Genomic_DNA"/>
</dbReference>
<dbReference type="RefSeq" id="XP_033450121.1">
    <property type="nucleotide sequence ID" value="XM_033589972.1"/>
</dbReference>
<reference evidence="1" key="1">
    <citation type="journal article" date="2020" name="Stud. Mycol.">
        <title>101 Dothideomycetes genomes: a test case for predicting lifestyles and emergence of pathogens.</title>
        <authorList>
            <person name="Haridas S."/>
            <person name="Albert R."/>
            <person name="Binder M."/>
            <person name="Bloem J."/>
            <person name="Labutti K."/>
            <person name="Salamov A."/>
            <person name="Andreopoulos B."/>
            <person name="Baker S."/>
            <person name="Barry K."/>
            <person name="Bills G."/>
            <person name="Bluhm B."/>
            <person name="Cannon C."/>
            <person name="Castanera R."/>
            <person name="Culley D."/>
            <person name="Daum C."/>
            <person name="Ezra D."/>
            <person name="Gonzalez J."/>
            <person name="Henrissat B."/>
            <person name="Kuo A."/>
            <person name="Liang C."/>
            <person name="Lipzen A."/>
            <person name="Lutzoni F."/>
            <person name="Magnuson J."/>
            <person name="Mondo S."/>
            <person name="Nolan M."/>
            <person name="Ohm R."/>
            <person name="Pangilinan J."/>
            <person name="Park H.-J."/>
            <person name="Ramirez L."/>
            <person name="Alfaro M."/>
            <person name="Sun H."/>
            <person name="Tritt A."/>
            <person name="Yoshinaga Y."/>
            <person name="Zwiers L.-H."/>
            <person name="Turgeon B."/>
            <person name="Goodwin S."/>
            <person name="Spatafora J."/>
            <person name="Crous P."/>
            <person name="Grigoriev I."/>
        </authorList>
    </citation>
    <scope>NUCLEOTIDE SEQUENCE</scope>
    <source>
        <strain evidence="1">CBS 183.55</strain>
    </source>
</reference>
<name>A0A6A5RQZ4_9PLEO</name>
<gene>
    <name evidence="1" type="ORF">M421DRAFT_389695</name>
</gene>